<feature type="transmembrane region" description="Helical" evidence="1">
    <location>
        <begin position="254"/>
        <end position="271"/>
    </location>
</feature>
<dbReference type="AlphaFoldDB" id="A0A933VWU5"/>
<feature type="transmembrane region" description="Helical" evidence="1">
    <location>
        <begin position="73"/>
        <end position="92"/>
    </location>
</feature>
<evidence type="ECO:0000256" key="1">
    <source>
        <dbReference type="SAM" id="Phobius"/>
    </source>
</evidence>
<comment type="caution">
    <text evidence="2">The sequence shown here is derived from an EMBL/GenBank/DDBJ whole genome shotgun (WGS) entry which is preliminary data.</text>
</comment>
<keyword evidence="1" id="KW-0472">Membrane</keyword>
<feature type="transmembrane region" description="Helical" evidence="1">
    <location>
        <begin position="415"/>
        <end position="433"/>
    </location>
</feature>
<feature type="transmembrane region" description="Helical" evidence="1">
    <location>
        <begin position="445"/>
        <end position="464"/>
    </location>
</feature>
<evidence type="ECO:0000313" key="3">
    <source>
        <dbReference type="Proteomes" id="UP000782519"/>
    </source>
</evidence>
<feature type="transmembrane region" description="Helical" evidence="1">
    <location>
        <begin position="476"/>
        <end position="495"/>
    </location>
</feature>
<feature type="transmembrane region" description="Helical" evidence="1">
    <location>
        <begin position="202"/>
        <end position="223"/>
    </location>
</feature>
<feature type="transmembrane region" description="Helical" evidence="1">
    <location>
        <begin position="43"/>
        <end position="61"/>
    </location>
</feature>
<organism evidence="2 3">
    <name type="scientific">Rhodopseudomonas palustris</name>
    <dbReference type="NCBI Taxonomy" id="1076"/>
    <lineage>
        <taxon>Bacteria</taxon>
        <taxon>Pseudomonadati</taxon>
        <taxon>Pseudomonadota</taxon>
        <taxon>Alphaproteobacteria</taxon>
        <taxon>Hyphomicrobiales</taxon>
        <taxon>Nitrobacteraceae</taxon>
        <taxon>Rhodopseudomonas</taxon>
    </lineage>
</organism>
<feature type="transmembrane region" description="Helical" evidence="1">
    <location>
        <begin position="324"/>
        <end position="343"/>
    </location>
</feature>
<sequence length="740" mass="79282">MLSAVLSAPAVSVATALLGFFVMIWPGYAVLHLLGLGRHRWKAALFAGPAVTTAIWTIALSDAAWASVPLRDVANVVWLTTAIAAASGLLLAVISRPQPLPATSSAEPSVRWLWISVVTIPFVIMPSVLWFGLGDFANSTMPDSWSYVTVADYLAHVPRGADSGLSPLHQYASHLMHVRNASSAILAQLAAGFGVKADQTMALYCLLLLFAFAGALVAFGMTVFRHTLAILYLLVLAEFGWTANIVFAGNFDQLLLLPFLPLIASLALRAGSGEARVDTAGLLIGVLAAAAFLAYVELAFAALAVALAFGIATHQRPLALIGRGLIVLCLATVLFLLLTWPALPPLLAMLQHQFVSSIPGSRPGEGMFGGLTSFKNLPATFWALGGEHGKHFGWPIGALLFAALAIGAVVERRRWLALLALATVLAGVLYLIVHEVYSYGAYKLISVNFWMVSFFTVAGGIWLARWLSRRFQRPHLAATALLVSIGVVALDRTIVQARLIKFTANTIQQRQFREALDVAAITGQSPTLLSVRSPLANQWAVYYLSDVPLLVSPYRIYMAQAHVIPYMERARKIDPSAIKYILTDRDDDLAAPVSGAKRIWNGQAYSLWQIVDENWSVLTDAKTPNGIEPGRLGLGGGATEFLTMTAKPHLAHLTGILTAGPQAPAGVDIFAAILQGAGVDQSISLKLGPMHLPIDLKAGPGSFAISLPQPPSDQIPAIGDKPVILWLSHPRLEGTDKDSR</sequence>
<feature type="transmembrane region" description="Helical" evidence="1">
    <location>
        <begin position="112"/>
        <end position="133"/>
    </location>
</feature>
<feature type="transmembrane region" description="Helical" evidence="1">
    <location>
        <begin position="6"/>
        <end position="31"/>
    </location>
</feature>
<name>A0A933VWU5_RHOPL</name>
<keyword evidence="1" id="KW-0812">Transmembrane</keyword>
<feature type="transmembrane region" description="Helical" evidence="1">
    <location>
        <begin position="283"/>
        <end position="312"/>
    </location>
</feature>
<keyword evidence="1" id="KW-1133">Transmembrane helix</keyword>
<protein>
    <recommendedName>
        <fullName evidence="4">Transmembrane protein</fullName>
    </recommendedName>
</protein>
<dbReference type="EMBL" id="JACRJB010000067">
    <property type="protein sequence ID" value="MBI5132529.1"/>
    <property type="molecule type" value="Genomic_DNA"/>
</dbReference>
<gene>
    <name evidence="2" type="ORF">HZA66_24070</name>
</gene>
<evidence type="ECO:0008006" key="4">
    <source>
        <dbReference type="Google" id="ProtNLM"/>
    </source>
</evidence>
<feature type="transmembrane region" description="Helical" evidence="1">
    <location>
        <begin position="229"/>
        <end position="247"/>
    </location>
</feature>
<accession>A0A933VWU5</accession>
<reference evidence="2" key="1">
    <citation type="submission" date="2020-07" db="EMBL/GenBank/DDBJ databases">
        <title>Huge and variable diversity of episymbiotic CPR bacteria and DPANN archaea in groundwater ecosystems.</title>
        <authorList>
            <person name="He C.Y."/>
            <person name="Keren R."/>
            <person name="Whittaker M."/>
            <person name="Farag I.F."/>
            <person name="Doudna J."/>
            <person name="Cate J.H.D."/>
            <person name="Banfield J.F."/>
        </authorList>
    </citation>
    <scope>NUCLEOTIDE SEQUENCE</scope>
    <source>
        <strain evidence="2">NC_groundwater_1818_Pr3_B-0.1um_66_35</strain>
    </source>
</reference>
<feature type="transmembrane region" description="Helical" evidence="1">
    <location>
        <begin position="392"/>
        <end position="410"/>
    </location>
</feature>
<evidence type="ECO:0000313" key="2">
    <source>
        <dbReference type="EMBL" id="MBI5132529.1"/>
    </source>
</evidence>
<dbReference type="Proteomes" id="UP000782519">
    <property type="component" value="Unassembled WGS sequence"/>
</dbReference>
<proteinExistence type="predicted"/>